<sequence length="218" mass="24428">MRRDLVLGIIASLLIHVGLWATSFWPDEPPPPPAIEAPPTIELMEMPELDLEPEEEEILESDEAAEVAEFAPPMQTDVPQLVSVDSFVQPVQPPPPQSLKPSAGAINIPTVRQTGLGKGVEIFDIRNLDQQPQPRFRVQPQYPFEMRRAGVEGEVLVEFIVDSSGEVRNPFIVRSSQRDFEQSAIQAVSKWKFRPGRKGGRNVNTRVQQLLSFTLQQD</sequence>
<keyword evidence="9" id="KW-0472">Membrane</keyword>
<dbReference type="Gene3D" id="3.30.1150.10">
    <property type="match status" value="1"/>
</dbReference>
<dbReference type="OrthoDB" id="192927at2"/>
<protein>
    <recommendedName>
        <fullName evidence="10">TonB C-terminal domain-containing protein</fullName>
    </recommendedName>
</protein>
<dbReference type="InterPro" id="IPR037682">
    <property type="entry name" value="TonB_C"/>
</dbReference>
<name>A0A139STK2_9BACT</name>
<keyword evidence="4" id="KW-1003">Cell membrane</keyword>
<keyword evidence="6" id="KW-0812">Transmembrane</keyword>
<dbReference type="GO" id="GO:0015031">
    <property type="term" value="P:protein transport"/>
    <property type="evidence" value="ECO:0007669"/>
    <property type="project" value="UniProtKB-KW"/>
</dbReference>
<dbReference type="PROSITE" id="PS52015">
    <property type="entry name" value="TONB_CTD"/>
    <property type="match status" value="1"/>
</dbReference>
<proteinExistence type="inferred from homology"/>
<keyword evidence="12" id="KW-1185">Reference proteome</keyword>
<keyword evidence="8" id="KW-1133">Transmembrane helix</keyword>
<dbReference type="Proteomes" id="UP000071392">
    <property type="component" value="Unassembled WGS sequence"/>
</dbReference>
<dbReference type="EMBL" id="LSZP01000003">
    <property type="protein sequence ID" value="KXU37938.1"/>
    <property type="molecule type" value="Genomic_DNA"/>
</dbReference>
<dbReference type="Pfam" id="PF03544">
    <property type="entry name" value="TonB_C"/>
    <property type="match status" value="1"/>
</dbReference>
<evidence type="ECO:0000313" key="12">
    <source>
        <dbReference type="Proteomes" id="UP000071392"/>
    </source>
</evidence>
<evidence type="ECO:0000256" key="1">
    <source>
        <dbReference type="ARBA" id="ARBA00004383"/>
    </source>
</evidence>
<evidence type="ECO:0000259" key="10">
    <source>
        <dbReference type="PROSITE" id="PS52015"/>
    </source>
</evidence>
<keyword evidence="7" id="KW-0653">Protein transport</keyword>
<evidence type="ECO:0000256" key="3">
    <source>
        <dbReference type="ARBA" id="ARBA00022448"/>
    </source>
</evidence>
<dbReference type="AlphaFoldDB" id="A0A139STK2"/>
<evidence type="ECO:0000256" key="7">
    <source>
        <dbReference type="ARBA" id="ARBA00022927"/>
    </source>
</evidence>
<dbReference type="SUPFAM" id="SSF74653">
    <property type="entry name" value="TolA/TonB C-terminal domain"/>
    <property type="match status" value="1"/>
</dbReference>
<organism evidence="11 12">
    <name type="scientific">Cephaloticoccus capnophilus</name>
    <dbReference type="NCBI Taxonomy" id="1548208"/>
    <lineage>
        <taxon>Bacteria</taxon>
        <taxon>Pseudomonadati</taxon>
        <taxon>Verrucomicrobiota</taxon>
        <taxon>Opitutia</taxon>
        <taxon>Opitutales</taxon>
        <taxon>Opitutaceae</taxon>
        <taxon>Cephaloticoccus</taxon>
    </lineage>
</organism>
<dbReference type="InterPro" id="IPR006260">
    <property type="entry name" value="TonB/TolA_C"/>
</dbReference>
<reference evidence="11 12" key="1">
    <citation type="submission" date="2016-02" db="EMBL/GenBank/DDBJ databases">
        <authorList>
            <person name="Wen L."/>
            <person name="He K."/>
            <person name="Yang H."/>
        </authorList>
    </citation>
    <scope>NUCLEOTIDE SEQUENCE [LARGE SCALE GENOMIC DNA]</scope>
    <source>
        <strain evidence="11 12">CV41</strain>
    </source>
</reference>
<evidence type="ECO:0000313" key="11">
    <source>
        <dbReference type="EMBL" id="KXU37938.1"/>
    </source>
</evidence>
<evidence type="ECO:0000256" key="6">
    <source>
        <dbReference type="ARBA" id="ARBA00022692"/>
    </source>
</evidence>
<dbReference type="PANTHER" id="PTHR33446">
    <property type="entry name" value="PROTEIN TONB-RELATED"/>
    <property type="match status" value="1"/>
</dbReference>
<dbReference type="GO" id="GO:0005886">
    <property type="term" value="C:plasma membrane"/>
    <property type="evidence" value="ECO:0007669"/>
    <property type="project" value="UniProtKB-SubCell"/>
</dbReference>
<evidence type="ECO:0000256" key="2">
    <source>
        <dbReference type="ARBA" id="ARBA00006555"/>
    </source>
</evidence>
<dbReference type="STRING" id="1548208.AXK12_00820"/>
<dbReference type="InterPro" id="IPR051045">
    <property type="entry name" value="TonB-dependent_transducer"/>
</dbReference>
<comment type="similarity">
    <text evidence="2">Belongs to the TonB family.</text>
</comment>
<dbReference type="GO" id="GO:0055085">
    <property type="term" value="P:transmembrane transport"/>
    <property type="evidence" value="ECO:0007669"/>
    <property type="project" value="InterPro"/>
</dbReference>
<accession>A0A139STK2</accession>
<evidence type="ECO:0000256" key="4">
    <source>
        <dbReference type="ARBA" id="ARBA00022475"/>
    </source>
</evidence>
<comment type="subcellular location">
    <subcellularLocation>
        <location evidence="1">Cell inner membrane</location>
        <topology evidence="1">Single-pass membrane protein</topology>
        <orientation evidence="1">Periplasmic side</orientation>
    </subcellularLocation>
</comment>
<dbReference type="RefSeq" id="WP_068710767.1">
    <property type="nucleotide sequence ID" value="NZ_LSZP01000003.1"/>
</dbReference>
<feature type="domain" description="TonB C-terminal" evidence="10">
    <location>
        <begin position="127"/>
        <end position="218"/>
    </location>
</feature>
<dbReference type="NCBIfam" id="TIGR01352">
    <property type="entry name" value="tonB_Cterm"/>
    <property type="match status" value="1"/>
</dbReference>
<evidence type="ECO:0000256" key="9">
    <source>
        <dbReference type="ARBA" id="ARBA00023136"/>
    </source>
</evidence>
<gene>
    <name evidence="11" type="ORF">AXK12_00820</name>
</gene>
<keyword evidence="5" id="KW-0997">Cell inner membrane</keyword>
<evidence type="ECO:0000256" key="8">
    <source>
        <dbReference type="ARBA" id="ARBA00022989"/>
    </source>
</evidence>
<evidence type="ECO:0000256" key="5">
    <source>
        <dbReference type="ARBA" id="ARBA00022519"/>
    </source>
</evidence>
<comment type="caution">
    <text evidence="11">The sequence shown here is derived from an EMBL/GenBank/DDBJ whole genome shotgun (WGS) entry which is preliminary data.</text>
</comment>
<keyword evidence="3" id="KW-0813">Transport</keyword>